<protein>
    <submittedName>
        <fullName evidence="2">Uncharacterized protein</fullName>
    </submittedName>
</protein>
<proteinExistence type="predicted"/>
<evidence type="ECO:0000313" key="5">
    <source>
        <dbReference type="Proteomes" id="UP000435112"/>
    </source>
</evidence>
<dbReference type="OrthoDB" id="10298481at2759"/>
<accession>A0A6A3IYZ3</accession>
<dbReference type="EMBL" id="QXFU01002483">
    <property type="protein sequence ID" value="KAE8985174.1"/>
    <property type="molecule type" value="Genomic_DNA"/>
</dbReference>
<dbReference type="AlphaFoldDB" id="A0A6A3IYZ3"/>
<feature type="region of interest" description="Disordered" evidence="1">
    <location>
        <begin position="1"/>
        <end position="30"/>
    </location>
</feature>
<dbReference type="Proteomes" id="UP000434957">
    <property type="component" value="Unassembled WGS sequence"/>
</dbReference>
<dbReference type="Proteomes" id="UP000435112">
    <property type="component" value="Unassembled WGS sequence"/>
</dbReference>
<evidence type="ECO:0000313" key="3">
    <source>
        <dbReference type="EMBL" id="KAE9290150.1"/>
    </source>
</evidence>
<name>A0A6A3IYZ3_9STRA</name>
<evidence type="ECO:0000313" key="4">
    <source>
        <dbReference type="Proteomes" id="UP000434957"/>
    </source>
</evidence>
<comment type="caution">
    <text evidence="2">The sequence shown here is derived from an EMBL/GenBank/DDBJ whole genome shotgun (WGS) entry which is preliminary data.</text>
</comment>
<organism evidence="2 5">
    <name type="scientific">Phytophthora rubi</name>
    <dbReference type="NCBI Taxonomy" id="129364"/>
    <lineage>
        <taxon>Eukaryota</taxon>
        <taxon>Sar</taxon>
        <taxon>Stramenopiles</taxon>
        <taxon>Oomycota</taxon>
        <taxon>Peronosporomycetes</taxon>
        <taxon>Peronosporales</taxon>
        <taxon>Peronosporaceae</taxon>
        <taxon>Phytophthora</taxon>
    </lineage>
</organism>
<keyword evidence="4" id="KW-1185">Reference proteome</keyword>
<dbReference type="EMBL" id="QXFT01003031">
    <property type="protein sequence ID" value="KAE9290150.1"/>
    <property type="molecule type" value="Genomic_DNA"/>
</dbReference>
<evidence type="ECO:0000313" key="2">
    <source>
        <dbReference type="EMBL" id="KAE8985174.1"/>
    </source>
</evidence>
<evidence type="ECO:0000256" key="1">
    <source>
        <dbReference type="SAM" id="MobiDB-lite"/>
    </source>
</evidence>
<sequence>MCSATQIGSEDVAEPGRGRGPSVPWSATTAQQITHSGFFQASSKCPKDSTDYCDGARPAWPAWPHGGAPKDSTGYCELLRPGAACLAPRGCMAAPHG</sequence>
<reference evidence="2 5" key="1">
    <citation type="submission" date="2018-09" db="EMBL/GenBank/DDBJ databases">
        <title>Genomic investigation of the strawberry pathogen Phytophthora fragariae indicates pathogenicity is determined by transcriptional variation in three key races.</title>
        <authorList>
            <person name="Adams T.M."/>
            <person name="Armitage A.D."/>
            <person name="Sobczyk M.K."/>
            <person name="Bates H.J."/>
            <person name="Dunwell J.M."/>
            <person name="Nellist C.F."/>
            <person name="Harrison R.J."/>
        </authorList>
    </citation>
    <scope>NUCLEOTIDE SEQUENCE [LARGE SCALE GENOMIC DNA]</scope>
    <source>
        <strain evidence="2 5">SCRP324</strain>
        <strain evidence="3 4">SCRP333</strain>
    </source>
</reference>
<gene>
    <name evidence="2" type="ORF">PR002_g22716</name>
    <name evidence="3" type="ORF">PR003_g25365</name>
</gene>